<dbReference type="AlphaFoldDB" id="A0A433QAV4"/>
<feature type="region of interest" description="Disordered" evidence="1">
    <location>
        <begin position="1"/>
        <end position="25"/>
    </location>
</feature>
<comment type="caution">
    <text evidence="2">The sequence shown here is derived from an EMBL/GenBank/DDBJ whole genome shotgun (WGS) entry which is preliminary data.</text>
</comment>
<dbReference type="Proteomes" id="UP000274822">
    <property type="component" value="Unassembled WGS sequence"/>
</dbReference>
<keyword evidence="3" id="KW-1185">Reference proteome</keyword>
<gene>
    <name evidence="2" type="ORF">BC938DRAFT_483913</name>
</gene>
<protein>
    <submittedName>
        <fullName evidence="2">Uncharacterized protein</fullName>
    </submittedName>
</protein>
<evidence type="ECO:0000313" key="3">
    <source>
        <dbReference type="Proteomes" id="UP000274822"/>
    </source>
</evidence>
<organism evidence="2 3">
    <name type="scientific">Jimgerdemannia flammicorona</name>
    <dbReference type="NCBI Taxonomy" id="994334"/>
    <lineage>
        <taxon>Eukaryota</taxon>
        <taxon>Fungi</taxon>
        <taxon>Fungi incertae sedis</taxon>
        <taxon>Mucoromycota</taxon>
        <taxon>Mucoromycotina</taxon>
        <taxon>Endogonomycetes</taxon>
        <taxon>Endogonales</taxon>
        <taxon>Endogonaceae</taxon>
        <taxon>Jimgerdemannia</taxon>
    </lineage>
</organism>
<proteinExistence type="predicted"/>
<reference evidence="2 3" key="1">
    <citation type="journal article" date="2018" name="New Phytol.">
        <title>Phylogenomics of Endogonaceae and evolution of mycorrhizas within Mucoromycota.</title>
        <authorList>
            <person name="Chang Y."/>
            <person name="Desiro A."/>
            <person name="Na H."/>
            <person name="Sandor L."/>
            <person name="Lipzen A."/>
            <person name="Clum A."/>
            <person name="Barry K."/>
            <person name="Grigoriev I.V."/>
            <person name="Martin F.M."/>
            <person name="Stajich J.E."/>
            <person name="Smith M.E."/>
            <person name="Bonito G."/>
            <person name="Spatafora J.W."/>
        </authorList>
    </citation>
    <scope>NUCLEOTIDE SEQUENCE [LARGE SCALE GENOMIC DNA]</scope>
    <source>
        <strain evidence="2 3">AD002</strain>
    </source>
</reference>
<evidence type="ECO:0000313" key="2">
    <source>
        <dbReference type="EMBL" id="RUS26940.1"/>
    </source>
</evidence>
<dbReference type="EMBL" id="RBNJ01009342">
    <property type="protein sequence ID" value="RUS26940.1"/>
    <property type="molecule type" value="Genomic_DNA"/>
</dbReference>
<accession>A0A433QAV4</accession>
<name>A0A433QAV4_9FUNG</name>
<sequence length="69" mass="7510">MLRLTDEYSGRQSHTSLSRGAKRSASELVKRVLLVCVRQDDTVVLGAHVGLHTLTVARPALVDVSARLV</sequence>
<evidence type="ECO:0000256" key="1">
    <source>
        <dbReference type="SAM" id="MobiDB-lite"/>
    </source>
</evidence>